<dbReference type="GO" id="GO:0015074">
    <property type="term" value="P:DNA integration"/>
    <property type="evidence" value="ECO:0007669"/>
    <property type="project" value="InterPro"/>
</dbReference>
<evidence type="ECO:0000313" key="4">
    <source>
        <dbReference type="Proteomes" id="UP000515312"/>
    </source>
</evidence>
<dbReference type="GO" id="GO:0003677">
    <property type="term" value="F:DNA binding"/>
    <property type="evidence" value="ECO:0007669"/>
    <property type="project" value="InterPro"/>
</dbReference>
<evidence type="ECO:0000256" key="1">
    <source>
        <dbReference type="ARBA" id="ARBA00023172"/>
    </source>
</evidence>
<organism evidence="3 4">
    <name type="scientific">Alloacidobacterium dinghuense</name>
    <dbReference type="NCBI Taxonomy" id="2763107"/>
    <lineage>
        <taxon>Bacteria</taxon>
        <taxon>Pseudomonadati</taxon>
        <taxon>Acidobacteriota</taxon>
        <taxon>Terriglobia</taxon>
        <taxon>Terriglobales</taxon>
        <taxon>Acidobacteriaceae</taxon>
        <taxon>Alloacidobacterium</taxon>
    </lineage>
</organism>
<reference evidence="3 4" key="1">
    <citation type="submission" date="2020-08" db="EMBL/GenBank/DDBJ databases">
        <title>Edaphobacter telluris sp. nov. and Acidobacterium dinghuensis sp. nov., two acidobacteria isolated from forest soil.</title>
        <authorList>
            <person name="Fu J."/>
            <person name="Qiu L."/>
        </authorList>
    </citation>
    <scope>NUCLEOTIDE SEQUENCE [LARGE SCALE GENOMIC DNA]</scope>
    <source>
        <strain evidence="3">4Y35</strain>
    </source>
</reference>
<sequence length="104" mass="11861">MASPRSLLSKRLCLTCLIRLSWSSKRSQRFGREFRHSFGTLLNANGEDVKTVQELLRHANSRITLDVYTQALSTNKRAAQSKVVKMMVPNLGEMKDEKHSQNGR</sequence>
<protein>
    <submittedName>
        <fullName evidence="3">Tyrosine-type recombinase/integrase</fullName>
    </submittedName>
</protein>
<evidence type="ECO:0000313" key="3">
    <source>
        <dbReference type="EMBL" id="QNI33431.1"/>
    </source>
</evidence>
<dbReference type="AlphaFoldDB" id="A0A7G8BLL1"/>
<keyword evidence="1" id="KW-0233">DNA recombination</keyword>
<dbReference type="InterPro" id="IPR013762">
    <property type="entry name" value="Integrase-like_cat_sf"/>
</dbReference>
<name>A0A7G8BLL1_9BACT</name>
<evidence type="ECO:0000259" key="2">
    <source>
        <dbReference type="Pfam" id="PF00589"/>
    </source>
</evidence>
<dbReference type="GO" id="GO:0006310">
    <property type="term" value="P:DNA recombination"/>
    <property type="evidence" value="ECO:0007669"/>
    <property type="project" value="UniProtKB-KW"/>
</dbReference>
<dbReference type="SUPFAM" id="SSF56349">
    <property type="entry name" value="DNA breaking-rejoining enzymes"/>
    <property type="match status" value="1"/>
</dbReference>
<dbReference type="InterPro" id="IPR011010">
    <property type="entry name" value="DNA_brk_join_enz"/>
</dbReference>
<proteinExistence type="predicted"/>
<dbReference type="KEGG" id="adin:H7849_05640"/>
<gene>
    <name evidence="3" type="ORF">H7849_05640</name>
</gene>
<dbReference type="Gene3D" id="1.10.443.10">
    <property type="entry name" value="Intergrase catalytic core"/>
    <property type="match status" value="1"/>
</dbReference>
<feature type="domain" description="Tyr recombinase" evidence="2">
    <location>
        <begin position="33"/>
        <end position="71"/>
    </location>
</feature>
<accession>A0A7G8BLL1</accession>
<dbReference type="EMBL" id="CP060394">
    <property type="protein sequence ID" value="QNI33431.1"/>
    <property type="molecule type" value="Genomic_DNA"/>
</dbReference>
<dbReference type="InterPro" id="IPR002104">
    <property type="entry name" value="Integrase_catalytic"/>
</dbReference>
<keyword evidence="4" id="KW-1185">Reference proteome</keyword>
<dbReference type="Proteomes" id="UP000515312">
    <property type="component" value="Chromosome"/>
</dbReference>
<dbReference type="Pfam" id="PF00589">
    <property type="entry name" value="Phage_integrase"/>
    <property type="match status" value="1"/>
</dbReference>